<evidence type="ECO:0000313" key="6">
    <source>
        <dbReference type="EMBL" id="QFY44865.1"/>
    </source>
</evidence>
<dbReference type="Pfam" id="PF00027">
    <property type="entry name" value="cNMP_binding"/>
    <property type="match status" value="1"/>
</dbReference>
<name>A0A5Q0BLQ9_9GAMM</name>
<keyword evidence="4" id="KW-0812">Transmembrane</keyword>
<dbReference type="OrthoDB" id="9775207at2"/>
<dbReference type="InterPro" id="IPR014710">
    <property type="entry name" value="RmlC-like_jellyroll"/>
</dbReference>
<dbReference type="InterPro" id="IPR018490">
    <property type="entry name" value="cNMP-bd_dom_sf"/>
</dbReference>
<keyword evidence="4" id="KW-0472">Membrane</keyword>
<dbReference type="SUPFAM" id="SSF82689">
    <property type="entry name" value="Mechanosensitive channel protein MscS (YggB), C-terminal domain"/>
    <property type="match status" value="1"/>
</dbReference>
<dbReference type="InterPro" id="IPR010920">
    <property type="entry name" value="LSM_dom_sf"/>
</dbReference>
<keyword evidence="7" id="KW-1185">Reference proteome</keyword>
<dbReference type="Gene3D" id="2.60.120.10">
    <property type="entry name" value="Jelly Rolls"/>
    <property type="match status" value="1"/>
</dbReference>
<dbReference type="RefSeq" id="WP_153250830.1">
    <property type="nucleotide sequence ID" value="NZ_CP044205.1"/>
</dbReference>
<evidence type="ECO:0000256" key="1">
    <source>
        <dbReference type="ARBA" id="ARBA00004651"/>
    </source>
</evidence>
<dbReference type="GO" id="GO:0005886">
    <property type="term" value="C:plasma membrane"/>
    <property type="evidence" value="ECO:0007669"/>
    <property type="project" value="UniProtKB-SubCell"/>
</dbReference>
<dbReference type="Pfam" id="PF21082">
    <property type="entry name" value="MS_channel_3rd"/>
    <property type="match status" value="1"/>
</dbReference>
<comment type="similarity">
    <text evidence="2">Belongs to the MscS (TC 1.A.23) family.</text>
</comment>
<comment type="subcellular location">
    <subcellularLocation>
        <location evidence="1">Cell membrane</location>
        <topology evidence="1">Multi-pass membrane protein</topology>
    </subcellularLocation>
</comment>
<dbReference type="Gene3D" id="3.30.70.100">
    <property type="match status" value="1"/>
</dbReference>
<gene>
    <name evidence="6" type="ORF">F6R98_21350</name>
</gene>
<dbReference type="AlphaFoldDB" id="A0A5Q0BLQ9"/>
<dbReference type="InParanoid" id="A0A5Q0BLQ9"/>
<dbReference type="EMBL" id="CP044205">
    <property type="protein sequence ID" value="QFY44865.1"/>
    <property type="molecule type" value="Genomic_DNA"/>
</dbReference>
<accession>A0A5Q0BLQ9</accession>
<dbReference type="InterPro" id="IPR049278">
    <property type="entry name" value="MS_channel_C"/>
</dbReference>
<dbReference type="SUPFAM" id="SSF51206">
    <property type="entry name" value="cAMP-binding domain-like"/>
    <property type="match status" value="1"/>
</dbReference>
<keyword evidence="3" id="KW-1003">Cell membrane</keyword>
<organism evidence="6 7">
    <name type="scientific">Candidatus Methylospira mobilis</name>
    <dbReference type="NCBI Taxonomy" id="1808979"/>
    <lineage>
        <taxon>Bacteria</taxon>
        <taxon>Pseudomonadati</taxon>
        <taxon>Pseudomonadota</taxon>
        <taxon>Gammaproteobacteria</taxon>
        <taxon>Methylococcales</taxon>
        <taxon>Methylococcaceae</taxon>
        <taxon>Candidatus Methylospira</taxon>
    </lineage>
</organism>
<reference evidence="6 7" key="1">
    <citation type="submission" date="2019-09" db="EMBL/GenBank/DDBJ databases">
        <title>Ecophysiology of the spiral-shaped methanotroph Methylospira mobilis as revealed by the complete genome sequence.</title>
        <authorList>
            <person name="Oshkin I.Y."/>
            <person name="Dedysh S.N."/>
            <person name="Miroshnikov K."/>
            <person name="Danilova O.V."/>
            <person name="Hakobyan A."/>
            <person name="Liesack W."/>
        </authorList>
    </citation>
    <scope>NUCLEOTIDE SEQUENCE [LARGE SCALE GENOMIC DNA]</scope>
    <source>
        <strain evidence="6 7">Shm1</strain>
    </source>
</reference>
<feature type="domain" description="Cyclic nucleotide-binding" evidence="5">
    <location>
        <begin position="340"/>
        <end position="403"/>
    </location>
</feature>
<feature type="transmembrane region" description="Helical" evidence="4">
    <location>
        <begin position="140"/>
        <end position="169"/>
    </location>
</feature>
<dbReference type="PANTHER" id="PTHR30566:SF25">
    <property type="entry name" value="INNER MEMBRANE PROTEIN"/>
    <property type="match status" value="1"/>
</dbReference>
<dbReference type="KEGG" id="mmob:F6R98_21350"/>
<evidence type="ECO:0000313" key="7">
    <source>
        <dbReference type="Proteomes" id="UP000325755"/>
    </source>
</evidence>
<dbReference type="Proteomes" id="UP000325755">
    <property type="component" value="Chromosome"/>
</dbReference>
<feature type="transmembrane region" description="Helical" evidence="4">
    <location>
        <begin position="111"/>
        <end position="134"/>
    </location>
</feature>
<dbReference type="GO" id="GO:0008381">
    <property type="term" value="F:mechanosensitive monoatomic ion channel activity"/>
    <property type="evidence" value="ECO:0007669"/>
    <property type="project" value="UniProtKB-ARBA"/>
</dbReference>
<dbReference type="SUPFAM" id="SSF50182">
    <property type="entry name" value="Sm-like ribonucleoproteins"/>
    <property type="match status" value="1"/>
</dbReference>
<dbReference type="Pfam" id="PF00924">
    <property type="entry name" value="MS_channel_2nd"/>
    <property type="match status" value="1"/>
</dbReference>
<feature type="transmembrane region" description="Helical" evidence="4">
    <location>
        <begin position="12"/>
        <end position="30"/>
    </location>
</feature>
<feature type="transmembrane region" description="Helical" evidence="4">
    <location>
        <begin position="83"/>
        <end position="104"/>
    </location>
</feature>
<dbReference type="CDD" id="cd00038">
    <property type="entry name" value="CAP_ED"/>
    <property type="match status" value="1"/>
</dbReference>
<dbReference type="PANTHER" id="PTHR30566">
    <property type="entry name" value="YNAI-RELATED MECHANOSENSITIVE ION CHANNEL"/>
    <property type="match status" value="1"/>
</dbReference>
<dbReference type="InterPro" id="IPR011066">
    <property type="entry name" value="MscS_channel_C_sf"/>
</dbReference>
<evidence type="ECO:0000259" key="5">
    <source>
        <dbReference type="PROSITE" id="PS50042"/>
    </source>
</evidence>
<evidence type="ECO:0000256" key="2">
    <source>
        <dbReference type="ARBA" id="ARBA00008017"/>
    </source>
</evidence>
<sequence length="469" mass="50408">MPEQNWSGSSGWGLLVIVGYPLLTLILSEWSRREAAVGKTGFLRLLGVLQTLLLPILAIWLVLTKLAGFPKDSLLAKSADTAIGIAVLYTLFVLVQGVVALLAARTKAPRLLYDIALSILVSIGGAVILSHVWGLDLSHLLSAVGVGSVVIGLALQGVMGGMVSGLLLLSARQFTIGDFLNVGPGKAGLVRQIDWRSVTLQVSKTERLVLPSASLAAASFCITDPTKSAELSVTVTIGYEHSPETVCAMLLNVARSVPQLVAPDEVRCMIAEFEAGGIQYTVYIPVLHPGKFAVAQGEFLSRLWYAAQRHGISIGNLPVYEQTEEERFALLTAAGAFQHSPSLLAELAKIGRIERWRSEEKVLAVGETPNAVLVMLRGSIKVYAQFYSEQIELEHLGAGQVFAIREGFRGMPSPVLAVVDEETELLAFPIPAMQLLFNSDPGFASDMEIILETRAKALQKLSTDDGKIA</sequence>
<feature type="transmembrane region" description="Helical" evidence="4">
    <location>
        <begin position="42"/>
        <end position="63"/>
    </location>
</feature>
<protein>
    <submittedName>
        <fullName evidence="6">Mechanosensitive ion channel</fullName>
    </submittedName>
</protein>
<proteinExistence type="inferred from homology"/>
<evidence type="ECO:0000256" key="3">
    <source>
        <dbReference type="ARBA" id="ARBA00022475"/>
    </source>
</evidence>
<evidence type="ECO:0000256" key="4">
    <source>
        <dbReference type="SAM" id="Phobius"/>
    </source>
</evidence>
<dbReference type="InterPro" id="IPR000595">
    <property type="entry name" value="cNMP-bd_dom"/>
</dbReference>
<dbReference type="InterPro" id="IPR006685">
    <property type="entry name" value="MscS_channel_2nd"/>
</dbReference>
<dbReference type="PROSITE" id="PS50042">
    <property type="entry name" value="CNMP_BINDING_3"/>
    <property type="match status" value="1"/>
</dbReference>
<keyword evidence="4" id="KW-1133">Transmembrane helix</keyword>